<evidence type="ECO:0000256" key="2">
    <source>
        <dbReference type="ARBA" id="ARBA00022475"/>
    </source>
</evidence>
<keyword evidence="4" id="KW-0133">Cell shape</keyword>
<evidence type="ECO:0000256" key="7">
    <source>
        <dbReference type="ARBA" id="ARBA00023136"/>
    </source>
</evidence>
<feature type="transmembrane region" description="Helical" evidence="8">
    <location>
        <begin position="20"/>
        <end position="37"/>
    </location>
</feature>
<dbReference type="EMBL" id="MEYV01000015">
    <property type="protein sequence ID" value="OGD39951.1"/>
    <property type="molecule type" value="Genomic_DNA"/>
</dbReference>
<dbReference type="NCBIfam" id="TIGR01695">
    <property type="entry name" value="murJ_mviN"/>
    <property type="match status" value="1"/>
</dbReference>
<dbReference type="AlphaFoldDB" id="A0A1F5CAS7"/>
<gene>
    <name evidence="9" type="ORF">A3I30_01930</name>
</gene>
<feature type="transmembrane region" description="Helical" evidence="8">
    <location>
        <begin position="358"/>
        <end position="380"/>
    </location>
</feature>
<evidence type="ECO:0000313" key="9">
    <source>
        <dbReference type="EMBL" id="OGD39951.1"/>
    </source>
</evidence>
<evidence type="ECO:0000256" key="5">
    <source>
        <dbReference type="ARBA" id="ARBA00022984"/>
    </source>
</evidence>
<feature type="transmembrane region" description="Helical" evidence="8">
    <location>
        <begin position="196"/>
        <end position="220"/>
    </location>
</feature>
<evidence type="ECO:0000313" key="10">
    <source>
        <dbReference type="Proteomes" id="UP000177197"/>
    </source>
</evidence>
<keyword evidence="5" id="KW-0573">Peptidoglycan synthesis</keyword>
<evidence type="ECO:0000256" key="6">
    <source>
        <dbReference type="ARBA" id="ARBA00022989"/>
    </source>
</evidence>
<dbReference type="PANTHER" id="PTHR47019:SF1">
    <property type="entry name" value="LIPID II FLIPPASE MURJ"/>
    <property type="match status" value="1"/>
</dbReference>
<keyword evidence="7 8" id="KW-0472">Membrane</keyword>
<feature type="transmembrane region" description="Helical" evidence="8">
    <location>
        <begin position="143"/>
        <end position="162"/>
    </location>
</feature>
<evidence type="ECO:0000256" key="4">
    <source>
        <dbReference type="ARBA" id="ARBA00022960"/>
    </source>
</evidence>
<dbReference type="Proteomes" id="UP000177197">
    <property type="component" value="Unassembled WGS sequence"/>
</dbReference>
<comment type="subcellular location">
    <subcellularLocation>
        <location evidence="1">Cell membrane</location>
        <topology evidence="1">Multi-pass membrane protein</topology>
    </subcellularLocation>
</comment>
<evidence type="ECO:0000256" key="8">
    <source>
        <dbReference type="SAM" id="Phobius"/>
    </source>
</evidence>
<feature type="transmembrane region" description="Helical" evidence="8">
    <location>
        <begin position="169"/>
        <end position="190"/>
    </location>
</feature>
<dbReference type="CDD" id="cd13123">
    <property type="entry name" value="MATE_MurJ_like"/>
    <property type="match status" value="1"/>
</dbReference>
<feature type="transmembrane region" description="Helical" evidence="8">
    <location>
        <begin position="241"/>
        <end position="263"/>
    </location>
</feature>
<keyword evidence="6 8" id="KW-1133">Transmembrane helix</keyword>
<name>A0A1F5CAS7_9BACT</name>
<dbReference type="GO" id="GO:0008360">
    <property type="term" value="P:regulation of cell shape"/>
    <property type="evidence" value="ECO:0007669"/>
    <property type="project" value="UniProtKB-KW"/>
</dbReference>
<sequence length="410" mass="45399">MFLEIIKKISIFRSQKISSAALTVAVFGFLSRVIGLWRDRILAGQFGASQELDIYYAAFKIPDLVYNLLIVGAMSVAFLPIFYEYLTKDKNEAWKLASQMLNFLLIALAVLSLVSFAVAPQLISLVAPGFDSSARAMTVGLSRIMFISTFFLGISSLVTTLLQAFSRFLITSLAPVFYNLGIIFGAIYLVPRYGLWGLAYGVVLGAALHLLIQLPAFFHLDFKWRAVLNLRHDGMKKVIKLWAPRTLGLLAFQIGGIITTAIASGLASGSIAIFNLADNLRSVPIGIVGIAFSTAAFPAMSLAYARGDKELFLKRLSLSIRQTLFLIVPLTMLFYVLRAQIVRIVLGTGHFNWQDTRLTAAALGLFAFSIFASTLIPLFTRTFYVFHNTRTPVTRNIISMFINVILNFVF</sequence>
<dbReference type="GO" id="GO:0009252">
    <property type="term" value="P:peptidoglycan biosynthetic process"/>
    <property type="evidence" value="ECO:0007669"/>
    <property type="project" value="UniProtKB-KW"/>
</dbReference>
<dbReference type="GO" id="GO:0005886">
    <property type="term" value="C:plasma membrane"/>
    <property type="evidence" value="ECO:0007669"/>
    <property type="project" value="UniProtKB-SubCell"/>
</dbReference>
<comment type="caution">
    <text evidence="9">The sequence shown here is derived from an EMBL/GenBank/DDBJ whole genome shotgun (WGS) entry which is preliminary data.</text>
</comment>
<keyword evidence="2" id="KW-1003">Cell membrane</keyword>
<dbReference type="PRINTS" id="PR01806">
    <property type="entry name" value="VIRFACTRMVIN"/>
</dbReference>
<feature type="non-terminal residue" evidence="9">
    <location>
        <position position="410"/>
    </location>
</feature>
<protein>
    <submittedName>
        <fullName evidence="9">Murein biosynthesis integral membrane protein MurJ</fullName>
    </submittedName>
</protein>
<reference evidence="9 10" key="1">
    <citation type="journal article" date="2016" name="Nat. Commun.">
        <title>Thousands of microbial genomes shed light on interconnected biogeochemical processes in an aquifer system.</title>
        <authorList>
            <person name="Anantharaman K."/>
            <person name="Brown C.T."/>
            <person name="Hug L.A."/>
            <person name="Sharon I."/>
            <person name="Castelle C.J."/>
            <person name="Probst A.J."/>
            <person name="Thomas B.C."/>
            <person name="Singh A."/>
            <person name="Wilkins M.J."/>
            <person name="Karaoz U."/>
            <person name="Brodie E.L."/>
            <person name="Williams K.H."/>
            <person name="Hubbard S.S."/>
            <person name="Banfield J.F."/>
        </authorList>
    </citation>
    <scope>NUCLEOTIDE SEQUENCE [LARGE SCALE GENOMIC DNA]</scope>
</reference>
<dbReference type="GO" id="GO:0034204">
    <property type="term" value="P:lipid translocation"/>
    <property type="evidence" value="ECO:0007669"/>
    <property type="project" value="TreeGrafter"/>
</dbReference>
<feature type="transmembrane region" description="Helical" evidence="8">
    <location>
        <begin position="64"/>
        <end position="83"/>
    </location>
</feature>
<feature type="transmembrane region" description="Helical" evidence="8">
    <location>
        <begin position="103"/>
        <end position="123"/>
    </location>
</feature>
<feature type="transmembrane region" description="Helical" evidence="8">
    <location>
        <begin position="324"/>
        <end position="346"/>
    </location>
</feature>
<dbReference type="GO" id="GO:0015648">
    <property type="term" value="F:lipid-linked peptidoglycan transporter activity"/>
    <property type="evidence" value="ECO:0007669"/>
    <property type="project" value="TreeGrafter"/>
</dbReference>
<accession>A0A1F5CAS7</accession>
<dbReference type="PANTHER" id="PTHR47019">
    <property type="entry name" value="LIPID II FLIPPASE MURJ"/>
    <property type="match status" value="1"/>
</dbReference>
<feature type="transmembrane region" description="Helical" evidence="8">
    <location>
        <begin position="392"/>
        <end position="409"/>
    </location>
</feature>
<evidence type="ECO:0000256" key="3">
    <source>
        <dbReference type="ARBA" id="ARBA00022692"/>
    </source>
</evidence>
<dbReference type="InterPro" id="IPR051050">
    <property type="entry name" value="Lipid_II_flippase_MurJ/MviN"/>
</dbReference>
<feature type="transmembrane region" description="Helical" evidence="8">
    <location>
        <begin position="283"/>
        <end position="304"/>
    </location>
</feature>
<dbReference type="InterPro" id="IPR004268">
    <property type="entry name" value="MurJ"/>
</dbReference>
<evidence type="ECO:0000256" key="1">
    <source>
        <dbReference type="ARBA" id="ARBA00004651"/>
    </source>
</evidence>
<proteinExistence type="predicted"/>
<keyword evidence="3 8" id="KW-0812">Transmembrane</keyword>
<dbReference type="Pfam" id="PF03023">
    <property type="entry name" value="MurJ"/>
    <property type="match status" value="1"/>
</dbReference>
<organism evidence="9 10">
    <name type="scientific">Candidatus Azambacteria bacterium RIFCSPLOWO2_02_FULL_44_14</name>
    <dbReference type="NCBI Taxonomy" id="1797306"/>
    <lineage>
        <taxon>Bacteria</taxon>
        <taxon>Candidatus Azamiibacteriota</taxon>
    </lineage>
</organism>